<dbReference type="RefSeq" id="WP_188936792.1">
    <property type="nucleotide sequence ID" value="NZ_BMJC01000005.1"/>
</dbReference>
<dbReference type="AlphaFoldDB" id="A0A8J2XTR3"/>
<name>A0A8J2XTR3_9BACT</name>
<protein>
    <submittedName>
        <fullName evidence="1">Uncharacterized protein</fullName>
    </submittedName>
</protein>
<comment type="caution">
    <text evidence="1">The sequence shown here is derived from an EMBL/GenBank/DDBJ whole genome shotgun (WGS) entry which is preliminary data.</text>
</comment>
<organism evidence="1 2">
    <name type="scientific">Puia dinghuensis</name>
    <dbReference type="NCBI Taxonomy" id="1792502"/>
    <lineage>
        <taxon>Bacteria</taxon>
        <taxon>Pseudomonadati</taxon>
        <taxon>Bacteroidota</taxon>
        <taxon>Chitinophagia</taxon>
        <taxon>Chitinophagales</taxon>
        <taxon>Chitinophagaceae</taxon>
        <taxon>Puia</taxon>
    </lineage>
</organism>
<dbReference type="Proteomes" id="UP000607559">
    <property type="component" value="Unassembled WGS sequence"/>
</dbReference>
<gene>
    <name evidence="1" type="ORF">GCM10011511_49310</name>
</gene>
<evidence type="ECO:0000313" key="1">
    <source>
        <dbReference type="EMBL" id="GGB19715.1"/>
    </source>
</evidence>
<reference evidence="1" key="1">
    <citation type="journal article" date="2014" name="Int. J. Syst. Evol. Microbiol.">
        <title>Complete genome sequence of Corynebacterium casei LMG S-19264T (=DSM 44701T), isolated from a smear-ripened cheese.</title>
        <authorList>
            <consortium name="US DOE Joint Genome Institute (JGI-PGF)"/>
            <person name="Walter F."/>
            <person name="Albersmeier A."/>
            <person name="Kalinowski J."/>
            <person name="Ruckert C."/>
        </authorList>
    </citation>
    <scope>NUCLEOTIDE SEQUENCE</scope>
    <source>
        <strain evidence="1">CGMCC 1.15448</strain>
    </source>
</reference>
<reference evidence="1" key="2">
    <citation type="submission" date="2020-09" db="EMBL/GenBank/DDBJ databases">
        <authorList>
            <person name="Sun Q."/>
            <person name="Zhou Y."/>
        </authorList>
    </citation>
    <scope>NUCLEOTIDE SEQUENCE</scope>
    <source>
        <strain evidence="1">CGMCC 1.15448</strain>
    </source>
</reference>
<accession>A0A8J2XTR3</accession>
<proteinExistence type="predicted"/>
<evidence type="ECO:0000313" key="2">
    <source>
        <dbReference type="Proteomes" id="UP000607559"/>
    </source>
</evidence>
<keyword evidence="2" id="KW-1185">Reference proteome</keyword>
<dbReference type="EMBL" id="BMJC01000005">
    <property type="protein sequence ID" value="GGB19715.1"/>
    <property type="molecule type" value="Genomic_DNA"/>
</dbReference>
<sequence length="51" mass="5951">MKKTTKKKRGLFDHKVIFIVDKRLNNLNVEAMAPEKLAEANRKLSKMKLPK</sequence>